<reference evidence="4" key="1">
    <citation type="journal article" date="2013" name="Proc. Natl. Acad. Sci. U.S.A.">
        <title>Genome structure and metabolic features in the red seaweed Chondrus crispus shed light on evolution of the Archaeplastida.</title>
        <authorList>
            <person name="Collen J."/>
            <person name="Porcel B."/>
            <person name="Carre W."/>
            <person name="Ball S.G."/>
            <person name="Chaparro C."/>
            <person name="Tonon T."/>
            <person name="Barbeyron T."/>
            <person name="Michel G."/>
            <person name="Noel B."/>
            <person name="Valentin K."/>
            <person name="Elias M."/>
            <person name="Artiguenave F."/>
            <person name="Arun A."/>
            <person name="Aury J.M."/>
            <person name="Barbosa-Neto J.F."/>
            <person name="Bothwell J.H."/>
            <person name="Bouget F.Y."/>
            <person name="Brillet L."/>
            <person name="Cabello-Hurtado F."/>
            <person name="Capella-Gutierrez S."/>
            <person name="Charrier B."/>
            <person name="Cladiere L."/>
            <person name="Cock J.M."/>
            <person name="Coelho S.M."/>
            <person name="Colleoni C."/>
            <person name="Czjzek M."/>
            <person name="Da Silva C."/>
            <person name="Delage L."/>
            <person name="Denoeud F."/>
            <person name="Deschamps P."/>
            <person name="Dittami S.M."/>
            <person name="Gabaldon T."/>
            <person name="Gachon C.M."/>
            <person name="Groisillier A."/>
            <person name="Herve C."/>
            <person name="Jabbari K."/>
            <person name="Katinka M."/>
            <person name="Kloareg B."/>
            <person name="Kowalczyk N."/>
            <person name="Labadie K."/>
            <person name="Leblanc C."/>
            <person name="Lopez P.J."/>
            <person name="McLachlan D.H."/>
            <person name="Meslet-Cladiere L."/>
            <person name="Moustafa A."/>
            <person name="Nehr Z."/>
            <person name="Nyvall Collen P."/>
            <person name="Panaud O."/>
            <person name="Partensky F."/>
            <person name="Poulain J."/>
            <person name="Rensing S.A."/>
            <person name="Rousvoal S."/>
            <person name="Samson G."/>
            <person name="Symeonidi A."/>
            <person name="Weissenbach J."/>
            <person name="Zambounis A."/>
            <person name="Wincker P."/>
            <person name="Boyen C."/>
        </authorList>
    </citation>
    <scope>NUCLEOTIDE SEQUENCE [LARGE SCALE GENOMIC DNA]</scope>
    <source>
        <strain evidence="4">cv. Stackhouse</strain>
    </source>
</reference>
<feature type="region of interest" description="Disordered" evidence="1">
    <location>
        <begin position="54"/>
        <end position="84"/>
    </location>
</feature>
<dbReference type="InterPro" id="IPR011044">
    <property type="entry name" value="Quino_amine_DH_bsu"/>
</dbReference>
<gene>
    <name evidence="3" type="ORF">CHC_T00005656001</name>
</gene>
<keyword evidence="2" id="KW-0732">Signal</keyword>
<dbReference type="AlphaFoldDB" id="R7QH99"/>
<dbReference type="Pfam" id="PF09826">
    <property type="entry name" value="Beta_propel"/>
    <property type="match status" value="1"/>
</dbReference>
<dbReference type="Proteomes" id="UP000012073">
    <property type="component" value="Unassembled WGS sequence"/>
</dbReference>
<dbReference type="RefSeq" id="XP_005717258.1">
    <property type="nucleotide sequence ID" value="XM_005717201.1"/>
</dbReference>
<feature type="signal peptide" evidence="2">
    <location>
        <begin position="1"/>
        <end position="23"/>
    </location>
</feature>
<accession>R7QH99</accession>
<proteinExistence type="predicted"/>
<protein>
    <submittedName>
        <fullName evidence="3">Uncharacterized protein</fullName>
    </submittedName>
</protein>
<dbReference type="InterPro" id="IPR019198">
    <property type="entry name" value="Beta_propeller_containing"/>
</dbReference>
<dbReference type="EMBL" id="HG001840">
    <property type="protein sequence ID" value="CDF37439.1"/>
    <property type="molecule type" value="Genomic_DNA"/>
</dbReference>
<dbReference type="Gramene" id="CDF37439">
    <property type="protein sequence ID" value="CDF37439"/>
    <property type="gene ID" value="CHC_T00005656001"/>
</dbReference>
<feature type="chain" id="PRO_5004454552" evidence="2">
    <location>
        <begin position="24"/>
        <end position="645"/>
    </location>
</feature>
<dbReference type="KEGG" id="ccp:CHC_T00005656001"/>
<dbReference type="GeneID" id="17324974"/>
<evidence type="ECO:0000313" key="4">
    <source>
        <dbReference type="Proteomes" id="UP000012073"/>
    </source>
</evidence>
<evidence type="ECO:0000313" key="3">
    <source>
        <dbReference type="EMBL" id="CDF37439.1"/>
    </source>
</evidence>
<name>R7QH99_CHOCR</name>
<dbReference type="SUPFAM" id="SSF50969">
    <property type="entry name" value="YVTN repeat-like/Quinoprotein amine dehydrogenase"/>
    <property type="match status" value="1"/>
</dbReference>
<organism evidence="3 4">
    <name type="scientific">Chondrus crispus</name>
    <name type="common">Carrageen Irish moss</name>
    <name type="synonym">Polymorpha crispa</name>
    <dbReference type="NCBI Taxonomy" id="2769"/>
    <lineage>
        <taxon>Eukaryota</taxon>
        <taxon>Rhodophyta</taxon>
        <taxon>Florideophyceae</taxon>
        <taxon>Rhodymeniophycidae</taxon>
        <taxon>Gigartinales</taxon>
        <taxon>Gigartinaceae</taxon>
        <taxon>Chondrus</taxon>
    </lineage>
</organism>
<evidence type="ECO:0000256" key="2">
    <source>
        <dbReference type="SAM" id="SignalP"/>
    </source>
</evidence>
<keyword evidence="4" id="KW-1185">Reference proteome</keyword>
<dbReference type="OrthoDB" id="10264491at2759"/>
<evidence type="ECO:0000256" key="1">
    <source>
        <dbReference type="SAM" id="MobiDB-lite"/>
    </source>
</evidence>
<dbReference type="OMA" id="IYSVRFM"/>
<sequence>MAFKIGPLLLLLTVLFSFQTAHSQLISNFDSCTALNDYYIGVVEPLVGPNGLTSSNAYTNTRSPPRKNGKFYPKRPGGPAGLPFRRILRDPKRVKFNNITEGIDTDTEDEDADGPVAGTDFSTTNVQVRGVDEPDIIKTDGKRVFTITGTTFSHVRVLDDGASGRRVGRLELPTYPEEMLIQGDYILVIGTVYEYKRPVYVRYKTDPSSGESATVVYQINVSRPEPRLVSTLYLEGRYVKSREVEGVARLVLSFNPLDSIWLYYPAGNWLPTYRLEQNGGVQTGVYATCGEVYYSPKVFSGFNLLTVVTLPVGGKLTPGSSATVMSDAETIYATKSAMYVTTSEFRFGDLSDDNVRWGANYRTSIHKFGLSDDGASYIASGAVTGSVINQFAMHEYQGTFYIATTDGASWWSNRDLTESKVTAFEPNEKTKTLKKVGEVGNLGLGERIFSVRYIRDTAYIVTFREVDPLYVLDLSNPKKLKVLGELKIPGFSSYLHPVAPGRILGVGQDATNTGMLLGAKVSLFDVSDKKNPKELSVWSLRGSYSNAEWDHRAFLYWKQQGVAVMPISVYTGSRTFTGAVVLEISDTRIKERGRVTHNIERSYTPNIRRNAIIGRTNLWSMSDEILQVNDINTLKKVKAQVKITS</sequence>
<feature type="compositionally biased region" description="Polar residues" evidence="1">
    <location>
        <begin position="54"/>
        <end position="63"/>
    </location>
</feature>
<feature type="compositionally biased region" description="Basic residues" evidence="1">
    <location>
        <begin position="64"/>
        <end position="73"/>
    </location>
</feature>